<protein>
    <recommendedName>
        <fullName evidence="3">Minor tail protein</fullName>
    </recommendedName>
</protein>
<dbReference type="EMBL" id="MH779514">
    <property type="protein sequence ID" value="AYD84606.1"/>
    <property type="molecule type" value="Genomic_DNA"/>
</dbReference>
<evidence type="ECO:0000313" key="1">
    <source>
        <dbReference type="EMBL" id="AYD84606.1"/>
    </source>
</evidence>
<gene>
    <name evidence="1" type="primary">21</name>
    <name evidence="1" type="ORF">SEA_PAITO_21</name>
</gene>
<dbReference type="RefSeq" id="YP_010051238.1">
    <property type="nucleotide sequence ID" value="NC_054439.1"/>
</dbReference>
<dbReference type="KEGG" id="vg:63925723"/>
<accession>A0A386KH89</accession>
<organism evidence="1 2">
    <name type="scientific">Mycobacterium phage Paito</name>
    <dbReference type="NCBI Taxonomy" id="2315544"/>
    <lineage>
        <taxon>Viruses</taxon>
        <taxon>Duplodnaviria</taxon>
        <taxon>Heunggongvirae</taxon>
        <taxon>Uroviricota</taxon>
        <taxon>Caudoviricetes</taxon>
        <taxon>Gclasvirinae</taxon>
        <taxon>Liefievirus</taxon>
        <taxon>Liefievirus paito</taxon>
    </lineage>
</organism>
<keyword evidence="2" id="KW-1185">Reference proteome</keyword>
<name>A0A386KH89_9CAUD</name>
<evidence type="ECO:0008006" key="3">
    <source>
        <dbReference type="Google" id="ProtNLM"/>
    </source>
</evidence>
<dbReference type="GeneID" id="63925723"/>
<proteinExistence type="predicted"/>
<sequence length="144" mass="16466">MTTPTKKPFEKRYKTVVPVPRPAGVEPLTELGAADEHQDYRITRWLGRESFENTAADDRLELVEYAERLVPIDEVDPRLAEMLGAPVEEFEWFEFSGLGRLNQDAFDWFAAEFRYHCEQWLEAERAHLNAGDEHEDQGAIAGGG</sequence>
<evidence type="ECO:0000313" key="2">
    <source>
        <dbReference type="Proteomes" id="UP000271313"/>
    </source>
</evidence>
<dbReference type="Proteomes" id="UP000271313">
    <property type="component" value="Segment"/>
</dbReference>
<reference evidence="1 2" key="1">
    <citation type="submission" date="2018-08" db="EMBL/GenBank/DDBJ databases">
        <authorList>
            <person name="Quesada-Gordillo A."/>
            <person name="Cotto-Pereira A.M."/>
            <person name="Cruz-Lopez C.D."/>
            <person name="Cruz-Ortiz M.A."/>
            <person name="Cruz-Ortiz J.C."/>
            <person name="Davila-Benitez J."/>
            <person name="Deleon-Ruiz I.N."/>
            <person name="Delgado-Rivera C.M."/>
            <person name="Desarden-Rivera Y.C."/>
            <person name="Diaz-Mejia R.M."/>
            <person name="Diaz-Ramos D."/>
            <person name="Estrada-Lozada M."/>
            <person name="Estrada-Mojica S."/>
            <person name="Etienne-Gonzalez P."/>
            <person name="Figueroa-Gomez L."/>
            <person name="Flores-Roque G."/>
            <person name="Gomez-Rosado J.O."/>
            <person name="Gonzalez-Garcia E.M."/>
            <person name="Gonzalez-Leon M.A."/>
            <person name="Gonzalez-Rodriguez J."/>
            <person name="Gonzalez-Santos L.I."/>
            <person name="Goveo-Rivera I.A."/>
            <person name="Gutierrez-Silva J.C."/>
            <person name="Issa-Mahmud S."/>
            <person name="Lopez-Llera J.N."/>
            <person name="Marrero-Visalden G."/>
            <person name="Muyet-Blasini E."/>
            <person name="Ortiz-Torres X.D."/>
            <person name="Palacios-Vallejo J.G."/>
            <person name="Pichardo-Gonzalez P.A."/>
            <person name="Pou-Acosta P.M."/>
            <person name="Rodriguez-Colon F."/>
            <person name="Roig-Laboy C.J."/>
            <person name="Santiago-Mendez J."/>
            <person name="Velez-Velazquez R.M."/>
            <person name="Fernandez-Martinez M."/>
            <person name="Rubin M."/>
            <person name="Vazquez E."/>
            <person name="Garlena R.A."/>
            <person name="Russell D.A."/>
            <person name="Pope W.H."/>
            <person name="Jacobs-Sera D."/>
            <person name="Hatfull G.F."/>
        </authorList>
    </citation>
    <scope>NUCLEOTIDE SEQUENCE [LARGE SCALE GENOMIC DNA]</scope>
</reference>